<keyword evidence="2" id="KW-1185">Reference proteome</keyword>
<accession>A0ACC2RPC2</accession>
<dbReference type="Proteomes" id="UP001165960">
    <property type="component" value="Unassembled WGS sequence"/>
</dbReference>
<organism evidence="1 2">
    <name type="scientific">Entomophthora muscae</name>
    <dbReference type="NCBI Taxonomy" id="34485"/>
    <lineage>
        <taxon>Eukaryota</taxon>
        <taxon>Fungi</taxon>
        <taxon>Fungi incertae sedis</taxon>
        <taxon>Zoopagomycota</taxon>
        <taxon>Entomophthoromycotina</taxon>
        <taxon>Entomophthoromycetes</taxon>
        <taxon>Entomophthorales</taxon>
        <taxon>Entomophthoraceae</taxon>
        <taxon>Entomophthora</taxon>
    </lineage>
</organism>
<sequence length="74" mass="8145">MVSTRASARGAEHSLPREGVLQRQKQAPKKCSQQLTPASLLRPPKLPSLILLPGRMQKLFLNMIATLANQISKV</sequence>
<evidence type="ECO:0000313" key="2">
    <source>
        <dbReference type="Proteomes" id="UP001165960"/>
    </source>
</evidence>
<gene>
    <name evidence="1" type="ORF">DSO57_1039520</name>
</gene>
<proteinExistence type="predicted"/>
<reference evidence="1" key="1">
    <citation type="submission" date="2022-04" db="EMBL/GenBank/DDBJ databases">
        <title>Genome of the entomopathogenic fungus Entomophthora muscae.</title>
        <authorList>
            <person name="Elya C."/>
            <person name="Lovett B.R."/>
            <person name="Lee E."/>
            <person name="Macias A.M."/>
            <person name="Hajek A.E."/>
            <person name="De Bivort B.L."/>
            <person name="Kasson M.T."/>
            <person name="De Fine Licht H.H."/>
            <person name="Stajich J.E."/>
        </authorList>
    </citation>
    <scope>NUCLEOTIDE SEQUENCE</scope>
    <source>
        <strain evidence="1">Berkeley</strain>
    </source>
</reference>
<comment type="caution">
    <text evidence="1">The sequence shown here is derived from an EMBL/GenBank/DDBJ whole genome shotgun (WGS) entry which is preliminary data.</text>
</comment>
<name>A0ACC2RPC2_9FUNG</name>
<protein>
    <submittedName>
        <fullName evidence="1">Uncharacterized protein</fullName>
    </submittedName>
</protein>
<dbReference type="EMBL" id="QTSX02007074">
    <property type="protein sequence ID" value="KAJ9051891.1"/>
    <property type="molecule type" value="Genomic_DNA"/>
</dbReference>
<evidence type="ECO:0000313" key="1">
    <source>
        <dbReference type="EMBL" id="KAJ9051891.1"/>
    </source>
</evidence>